<feature type="compositionally biased region" description="Polar residues" evidence="1">
    <location>
        <begin position="1"/>
        <end position="16"/>
    </location>
</feature>
<evidence type="ECO:0000313" key="3">
    <source>
        <dbReference type="EMBL" id="TBW48969.1"/>
    </source>
</evidence>
<name>A0ABY1ZFD6_9GAMM</name>
<proteinExistence type="predicted"/>
<dbReference type="EMBL" id="SJDL01000044">
    <property type="protein sequence ID" value="TBW48969.1"/>
    <property type="molecule type" value="Genomic_DNA"/>
</dbReference>
<keyword evidence="2" id="KW-1133">Transmembrane helix</keyword>
<dbReference type="Proteomes" id="UP000313645">
    <property type="component" value="Unassembled WGS sequence"/>
</dbReference>
<evidence type="ECO:0000313" key="4">
    <source>
        <dbReference type="Proteomes" id="UP000313645"/>
    </source>
</evidence>
<evidence type="ECO:0000256" key="2">
    <source>
        <dbReference type="SAM" id="Phobius"/>
    </source>
</evidence>
<organism evidence="3 4">
    <name type="scientific">Marinobacter halodurans</name>
    <dbReference type="NCBI Taxonomy" id="2528979"/>
    <lineage>
        <taxon>Bacteria</taxon>
        <taxon>Pseudomonadati</taxon>
        <taxon>Pseudomonadota</taxon>
        <taxon>Gammaproteobacteria</taxon>
        <taxon>Pseudomonadales</taxon>
        <taxon>Marinobacteraceae</taxon>
        <taxon>Marinobacter</taxon>
    </lineage>
</organism>
<keyword evidence="2" id="KW-0472">Membrane</keyword>
<reference evidence="3 4" key="1">
    <citation type="submission" date="2019-02" db="EMBL/GenBank/DDBJ databases">
        <title>Marinobacter halodurans sp. nov., a marine bacterium isolated from sea tidal flat.</title>
        <authorList>
            <person name="Yoo Y."/>
            <person name="Lee D.W."/>
            <person name="Kim B.S."/>
            <person name="Kim J.-J."/>
        </authorList>
    </citation>
    <scope>NUCLEOTIDE SEQUENCE [LARGE SCALE GENOMIC DNA]</scope>
    <source>
        <strain evidence="3 4">YJ-S3-2</strain>
    </source>
</reference>
<gene>
    <name evidence="3" type="ORF">EZI54_20360</name>
</gene>
<dbReference type="RefSeq" id="WP_131483735.1">
    <property type="nucleotide sequence ID" value="NZ_SJDL01000044.1"/>
</dbReference>
<evidence type="ECO:0000256" key="1">
    <source>
        <dbReference type="SAM" id="MobiDB-lite"/>
    </source>
</evidence>
<sequence>MSECTDSVEQGTSPYRDTTFRSDAIPRQAPLNDPGAFARALEGLNTLERLPTGSYAGLDIDVNPEVVESFQERAAGEVRLAGPPWNHEVKPTNLIKTRWQVILLFASGLIDPFIFWFFFICGFLTYLVVLFAHGFMASISEGIWPMLCIGGLHVFFRYPFAWYLERHPEVMVRDLGCGFFRTTGKIKFRTYWGKETFEAPFIEFDPYITYHVQPNGPVENKLILRHRYSGQQTEVATVPDSRRYELYADWDQLQRYMDVSQPLPDIPALEAYRSLDPTTAAYDAAGKRGRPANYWVTLDLEWWKREGYPEHMKKIREFPWESLEDKMENSVPNLREAAMA</sequence>
<protein>
    <submittedName>
        <fullName evidence="3">Uncharacterized protein</fullName>
    </submittedName>
</protein>
<keyword evidence="4" id="KW-1185">Reference proteome</keyword>
<feature type="transmembrane region" description="Helical" evidence="2">
    <location>
        <begin position="142"/>
        <end position="164"/>
    </location>
</feature>
<comment type="caution">
    <text evidence="3">The sequence shown here is derived from an EMBL/GenBank/DDBJ whole genome shotgun (WGS) entry which is preliminary data.</text>
</comment>
<feature type="region of interest" description="Disordered" evidence="1">
    <location>
        <begin position="1"/>
        <end position="31"/>
    </location>
</feature>
<keyword evidence="2" id="KW-0812">Transmembrane</keyword>
<feature type="transmembrane region" description="Helical" evidence="2">
    <location>
        <begin position="113"/>
        <end position="136"/>
    </location>
</feature>
<accession>A0ABY1ZFD6</accession>